<evidence type="ECO:0000256" key="2">
    <source>
        <dbReference type="ARBA" id="ARBA00023002"/>
    </source>
</evidence>
<name>A0A0B6RYV7_BURPL</name>
<dbReference type="EMBL" id="CP002580">
    <property type="protein sequence ID" value="AJK45181.1"/>
    <property type="molecule type" value="Genomic_DNA"/>
</dbReference>
<evidence type="ECO:0000313" key="5">
    <source>
        <dbReference type="Proteomes" id="UP000031838"/>
    </source>
</evidence>
<dbReference type="PANTHER" id="PTHR44196">
    <property type="entry name" value="DEHYDROGENASE/REDUCTASE SDR FAMILY MEMBER 7B"/>
    <property type="match status" value="1"/>
</dbReference>
<dbReference type="Gene3D" id="3.40.50.720">
    <property type="entry name" value="NAD(P)-binding Rossmann-like Domain"/>
    <property type="match status" value="1"/>
</dbReference>
<comment type="similarity">
    <text evidence="1 3">Belongs to the short-chain dehydrogenases/reductases (SDR) family.</text>
</comment>
<keyword evidence="5" id="KW-1185">Reference proteome</keyword>
<gene>
    <name evidence="4" type="primary">wcbP</name>
    <name evidence="4" type="ORF">BGL_1c06450</name>
</gene>
<dbReference type="Proteomes" id="UP000031838">
    <property type="component" value="Chromosome 1"/>
</dbReference>
<dbReference type="InterPro" id="IPR036291">
    <property type="entry name" value="NAD(P)-bd_dom_sf"/>
</dbReference>
<evidence type="ECO:0000256" key="1">
    <source>
        <dbReference type="ARBA" id="ARBA00006484"/>
    </source>
</evidence>
<dbReference type="AlphaFoldDB" id="A0A0B6RYV7"/>
<dbReference type="PROSITE" id="PS00061">
    <property type="entry name" value="ADH_SHORT"/>
    <property type="match status" value="1"/>
</dbReference>
<dbReference type="InterPro" id="IPR002347">
    <property type="entry name" value="SDR_fam"/>
</dbReference>
<dbReference type="SUPFAM" id="SSF51735">
    <property type="entry name" value="NAD(P)-binding Rossmann-fold domains"/>
    <property type="match status" value="1"/>
</dbReference>
<organism evidence="4 5">
    <name type="scientific">Burkholderia plantarii</name>
    <dbReference type="NCBI Taxonomy" id="41899"/>
    <lineage>
        <taxon>Bacteria</taxon>
        <taxon>Pseudomonadati</taxon>
        <taxon>Pseudomonadota</taxon>
        <taxon>Betaproteobacteria</taxon>
        <taxon>Burkholderiales</taxon>
        <taxon>Burkholderiaceae</taxon>
        <taxon>Burkholderia</taxon>
    </lineage>
</organism>
<dbReference type="GO" id="GO:0016491">
    <property type="term" value="F:oxidoreductase activity"/>
    <property type="evidence" value="ECO:0007669"/>
    <property type="project" value="UniProtKB-KW"/>
</dbReference>
<proteinExistence type="inferred from homology"/>
<dbReference type="KEGG" id="bpla:bpln_1g06370"/>
<reference evidence="4 5" key="2">
    <citation type="journal article" date="2016" name="Appl. Microbiol. Biotechnol.">
        <title>Mutations improving production and secretion of extracellular lipase by Burkholderia glumae PG1.</title>
        <authorList>
            <person name="Knapp A."/>
            <person name="Voget S."/>
            <person name="Gao R."/>
            <person name="Zaburannyi N."/>
            <person name="Krysciak D."/>
            <person name="Breuer M."/>
            <person name="Hauer B."/>
            <person name="Streit W.R."/>
            <person name="Muller R."/>
            <person name="Daniel R."/>
            <person name="Jaeger K.E."/>
        </authorList>
    </citation>
    <scope>NUCLEOTIDE SEQUENCE [LARGE SCALE GENOMIC DNA]</scope>
    <source>
        <strain evidence="4 5">PG1</strain>
    </source>
</reference>
<evidence type="ECO:0000256" key="3">
    <source>
        <dbReference type="RuleBase" id="RU000363"/>
    </source>
</evidence>
<dbReference type="OrthoDB" id="9797538at2"/>
<dbReference type="RefSeq" id="WP_042623951.1">
    <property type="nucleotide sequence ID" value="NZ_BSTO01000024.1"/>
</dbReference>
<dbReference type="PRINTS" id="PR00081">
    <property type="entry name" value="GDHRDH"/>
</dbReference>
<dbReference type="PANTHER" id="PTHR44196:SF1">
    <property type="entry name" value="DEHYDROGENASE_REDUCTASE SDR FAMILY MEMBER 7B"/>
    <property type="match status" value="1"/>
</dbReference>
<dbReference type="KEGG" id="bgp:BGL_1c06450"/>
<dbReference type="InterPro" id="IPR020904">
    <property type="entry name" value="Sc_DH/Rdtase_CS"/>
</dbReference>
<dbReference type="PRINTS" id="PR00080">
    <property type="entry name" value="SDRFAMILY"/>
</dbReference>
<evidence type="ECO:0000313" key="4">
    <source>
        <dbReference type="EMBL" id="AJK45181.1"/>
    </source>
</evidence>
<dbReference type="Pfam" id="PF00106">
    <property type="entry name" value="adh_short"/>
    <property type="match status" value="1"/>
</dbReference>
<sequence>MAEPNLRHVVITGASAGLGRELALAYARPGVTLGLIGRDRERVEAAAAACRARGAEVETGVLDLREAAAAGAWLDAFDARHPIELLIANAGVASTIGSAADWEGLERTARVVDTNFYGALHTVLPVLERMRARRAGRVVLVSSLAALRGMAISPAYCASKAAIKAWGDSVRPLLARDGVRVTVVLPGFVKTAMSDVFPGDKPFLWSAGRAAAHIRRGLDAGRAEIAFPALLALGMRLLPLLPAALADAILGRLSYLPTEDAAN</sequence>
<keyword evidence="2" id="KW-0560">Oxidoreductase</keyword>
<protein>
    <submittedName>
        <fullName evidence="4">Putative capsular polysaccharide biosynthesis dehydrogenase/reductase protein WcbP</fullName>
    </submittedName>
</protein>
<dbReference type="HOGENOM" id="CLU_010194_2_1_4"/>
<dbReference type="GO" id="GO:0016020">
    <property type="term" value="C:membrane"/>
    <property type="evidence" value="ECO:0007669"/>
    <property type="project" value="TreeGrafter"/>
</dbReference>
<reference evidence="5" key="1">
    <citation type="submission" date="2011-03" db="EMBL/GenBank/DDBJ databases">
        <authorList>
            <person name="Voget S."/>
            <person name="Streit W.R."/>
            <person name="Jaeger K.E."/>
            <person name="Daniel R."/>
        </authorList>
    </citation>
    <scope>NUCLEOTIDE SEQUENCE [LARGE SCALE GENOMIC DNA]</scope>
    <source>
        <strain evidence="5">PG1</strain>
    </source>
</reference>
<accession>A0A0B6RYV7</accession>